<dbReference type="AlphaFoldDB" id="A0A0P0VRM0"/>
<evidence type="ECO:0000313" key="2">
    <source>
        <dbReference type="EMBL" id="BAS81748.1"/>
    </source>
</evidence>
<sequence length="76" mass="7360">MEEVGGEDEDGGAVEEGEGGRDAALEAVGGEVEQLEVREGGGEGVGDGAGEGVGLEAEDAQLGERGEEGGGEDAGE</sequence>
<name>A0A0P0VRM0_ORYSJ</name>
<organism evidence="2 3">
    <name type="scientific">Oryza sativa subsp. japonica</name>
    <name type="common">Rice</name>
    <dbReference type="NCBI Taxonomy" id="39947"/>
    <lineage>
        <taxon>Eukaryota</taxon>
        <taxon>Viridiplantae</taxon>
        <taxon>Streptophyta</taxon>
        <taxon>Embryophyta</taxon>
        <taxon>Tracheophyta</taxon>
        <taxon>Spermatophyta</taxon>
        <taxon>Magnoliopsida</taxon>
        <taxon>Liliopsida</taxon>
        <taxon>Poales</taxon>
        <taxon>Poaceae</taxon>
        <taxon>BOP clade</taxon>
        <taxon>Oryzoideae</taxon>
        <taxon>Oryzeae</taxon>
        <taxon>Oryzinae</taxon>
        <taxon>Oryza</taxon>
        <taxon>Oryza sativa</taxon>
    </lineage>
</organism>
<dbReference type="Gramene" id="Os02t0830750-00">
    <property type="protein sequence ID" value="Os02t0830750-00"/>
    <property type="gene ID" value="Os02g0830750"/>
</dbReference>
<gene>
    <name evidence="2" type="ordered locus">Os02g0830750</name>
    <name evidence="2" type="ORF">OSNPB_020830750</name>
</gene>
<evidence type="ECO:0000256" key="1">
    <source>
        <dbReference type="SAM" id="MobiDB-lite"/>
    </source>
</evidence>
<feature type="non-terminal residue" evidence="2">
    <location>
        <position position="76"/>
    </location>
</feature>
<dbReference type="PaxDb" id="39947-A0A0P0VRM0"/>
<dbReference type="EMBL" id="AP014958">
    <property type="protein sequence ID" value="BAS81748.1"/>
    <property type="molecule type" value="Genomic_DNA"/>
</dbReference>
<reference evidence="3" key="1">
    <citation type="journal article" date="2005" name="Nature">
        <title>The map-based sequence of the rice genome.</title>
        <authorList>
            <consortium name="International rice genome sequencing project (IRGSP)"/>
            <person name="Matsumoto T."/>
            <person name="Wu J."/>
            <person name="Kanamori H."/>
            <person name="Katayose Y."/>
            <person name="Fujisawa M."/>
            <person name="Namiki N."/>
            <person name="Mizuno H."/>
            <person name="Yamamoto K."/>
            <person name="Antonio B.A."/>
            <person name="Baba T."/>
            <person name="Sakata K."/>
            <person name="Nagamura Y."/>
            <person name="Aoki H."/>
            <person name="Arikawa K."/>
            <person name="Arita K."/>
            <person name="Bito T."/>
            <person name="Chiden Y."/>
            <person name="Fujitsuka N."/>
            <person name="Fukunaka R."/>
            <person name="Hamada M."/>
            <person name="Harada C."/>
            <person name="Hayashi A."/>
            <person name="Hijishita S."/>
            <person name="Honda M."/>
            <person name="Hosokawa S."/>
            <person name="Ichikawa Y."/>
            <person name="Idonuma A."/>
            <person name="Iijima M."/>
            <person name="Ikeda M."/>
            <person name="Ikeno M."/>
            <person name="Ito K."/>
            <person name="Ito S."/>
            <person name="Ito T."/>
            <person name="Ito Y."/>
            <person name="Ito Y."/>
            <person name="Iwabuchi A."/>
            <person name="Kamiya K."/>
            <person name="Karasawa W."/>
            <person name="Kurita K."/>
            <person name="Katagiri S."/>
            <person name="Kikuta A."/>
            <person name="Kobayashi H."/>
            <person name="Kobayashi N."/>
            <person name="Machita K."/>
            <person name="Maehara T."/>
            <person name="Masukawa M."/>
            <person name="Mizubayashi T."/>
            <person name="Mukai Y."/>
            <person name="Nagasaki H."/>
            <person name="Nagata Y."/>
            <person name="Naito S."/>
            <person name="Nakashima M."/>
            <person name="Nakama Y."/>
            <person name="Nakamichi Y."/>
            <person name="Nakamura M."/>
            <person name="Meguro A."/>
            <person name="Negishi M."/>
            <person name="Ohta I."/>
            <person name="Ohta T."/>
            <person name="Okamoto M."/>
            <person name="Ono N."/>
            <person name="Saji S."/>
            <person name="Sakaguchi M."/>
            <person name="Sakai K."/>
            <person name="Shibata M."/>
            <person name="Shimokawa T."/>
            <person name="Song J."/>
            <person name="Takazaki Y."/>
            <person name="Terasawa K."/>
            <person name="Tsugane M."/>
            <person name="Tsuji K."/>
            <person name="Ueda S."/>
            <person name="Waki K."/>
            <person name="Yamagata H."/>
            <person name="Yamamoto M."/>
            <person name="Yamamoto S."/>
            <person name="Yamane H."/>
            <person name="Yoshiki S."/>
            <person name="Yoshihara R."/>
            <person name="Yukawa K."/>
            <person name="Zhong H."/>
            <person name="Yano M."/>
            <person name="Yuan Q."/>
            <person name="Ouyang S."/>
            <person name="Liu J."/>
            <person name="Jones K.M."/>
            <person name="Gansberger K."/>
            <person name="Moffat K."/>
            <person name="Hill J."/>
            <person name="Bera J."/>
            <person name="Fadrosh D."/>
            <person name="Jin S."/>
            <person name="Johri S."/>
            <person name="Kim M."/>
            <person name="Overton L."/>
            <person name="Reardon M."/>
            <person name="Tsitrin T."/>
            <person name="Vuong H."/>
            <person name="Weaver B."/>
            <person name="Ciecko A."/>
            <person name="Tallon L."/>
            <person name="Jackson J."/>
            <person name="Pai G."/>
            <person name="Aken S.V."/>
            <person name="Utterback T."/>
            <person name="Reidmuller S."/>
            <person name="Feldblyum T."/>
            <person name="Hsiao J."/>
            <person name="Zismann V."/>
            <person name="Iobst S."/>
            <person name="de Vazeille A.R."/>
            <person name="Buell C.R."/>
            <person name="Ying K."/>
            <person name="Li Y."/>
            <person name="Lu T."/>
            <person name="Huang Y."/>
            <person name="Zhao Q."/>
            <person name="Feng Q."/>
            <person name="Zhang L."/>
            <person name="Zhu J."/>
            <person name="Weng Q."/>
            <person name="Mu J."/>
            <person name="Lu Y."/>
            <person name="Fan D."/>
            <person name="Liu Y."/>
            <person name="Guan J."/>
            <person name="Zhang Y."/>
            <person name="Yu S."/>
            <person name="Liu X."/>
            <person name="Zhang Y."/>
            <person name="Hong G."/>
            <person name="Han B."/>
            <person name="Choisne N."/>
            <person name="Demange N."/>
            <person name="Orjeda G."/>
            <person name="Samain S."/>
            <person name="Cattolico L."/>
            <person name="Pelletier E."/>
            <person name="Couloux A."/>
            <person name="Segurens B."/>
            <person name="Wincker P."/>
            <person name="D'Hont A."/>
            <person name="Scarpelli C."/>
            <person name="Weissenbach J."/>
            <person name="Salanoubat M."/>
            <person name="Quetier F."/>
            <person name="Yu Y."/>
            <person name="Kim H.R."/>
            <person name="Rambo T."/>
            <person name="Currie J."/>
            <person name="Collura K."/>
            <person name="Luo M."/>
            <person name="Yang T."/>
            <person name="Ammiraju J.S.S."/>
            <person name="Engler F."/>
            <person name="Soderlund C."/>
            <person name="Wing R.A."/>
            <person name="Palmer L.E."/>
            <person name="de la Bastide M."/>
            <person name="Spiegel L."/>
            <person name="Nascimento L."/>
            <person name="Zutavern T."/>
            <person name="O'Shaughnessy A."/>
            <person name="Dike S."/>
            <person name="Dedhia N."/>
            <person name="Preston R."/>
            <person name="Balija V."/>
            <person name="McCombie W.R."/>
            <person name="Chow T."/>
            <person name="Chen H."/>
            <person name="Chung M."/>
            <person name="Chen C."/>
            <person name="Shaw J."/>
            <person name="Wu H."/>
            <person name="Hsiao K."/>
            <person name="Chao Y."/>
            <person name="Chu M."/>
            <person name="Cheng C."/>
            <person name="Hour A."/>
            <person name="Lee P."/>
            <person name="Lin S."/>
            <person name="Lin Y."/>
            <person name="Liou J."/>
            <person name="Liu S."/>
            <person name="Hsing Y."/>
            <person name="Raghuvanshi S."/>
            <person name="Mohanty A."/>
            <person name="Bharti A.K."/>
            <person name="Gaur A."/>
            <person name="Gupta V."/>
            <person name="Kumar D."/>
            <person name="Ravi V."/>
            <person name="Vij S."/>
            <person name="Kapur A."/>
            <person name="Khurana P."/>
            <person name="Khurana P."/>
            <person name="Khurana J.P."/>
            <person name="Tyagi A.K."/>
            <person name="Gaikwad K."/>
            <person name="Singh A."/>
            <person name="Dalal V."/>
            <person name="Srivastava S."/>
            <person name="Dixit A."/>
            <person name="Pal A.K."/>
            <person name="Ghazi I.A."/>
            <person name="Yadav M."/>
            <person name="Pandit A."/>
            <person name="Bhargava A."/>
            <person name="Sureshbabu K."/>
            <person name="Batra K."/>
            <person name="Sharma T.R."/>
            <person name="Mohapatra T."/>
            <person name="Singh N.K."/>
            <person name="Messing J."/>
            <person name="Nelson A.B."/>
            <person name="Fuks G."/>
            <person name="Kavchok S."/>
            <person name="Keizer G."/>
            <person name="Linton E."/>
            <person name="Llaca V."/>
            <person name="Song R."/>
            <person name="Tanyolac B."/>
            <person name="Young S."/>
            <person name="Ho-Il K."/>
            <person name="Hahn J.H."/>
            <person name="Sangsakoo G."/>
            <person name="Vanavichit A."/>
            <person name="de Mattos Luiz.A.T."/>
            <person name="Zimmer P.D."/>
            <person name="Malone G."/>
            <person name="Dellagostin O."/>
            <person name="de Oliveira A.C."/>
            <person name="Bevan M."/>
            <person name="Bancroft I."/>
            <person name="Minx P."/>
            <person name="Cordum H."/>
            <person name="Wilson R."/>
            <person name="Cheng Z."/>
            <person name="Jin W."/>
            <person name="Jiang J."/>
            <person name="Leong S.A."/>
            <person name="Iwama H."/>
            <person name="Gojobori T."/>
            <person name="Itoh T."/>
            <person name="Niimura Y."/>
            <person name="Fujii Y."/>
            <person name="Habara T."/>
            <person name="Sakai H."/>
            <person name="Sato Y."/>
            <person name="Wilson G."/>
            <person name="Kumar K."/>
            <person name="McCouch S."/>
            <person name="Juretic N."/>
            <person name="Hoen D."/>
            <person name="Wright S."/>
            <person name="Bruskiewich R."/>
            <person name="Bureau T."/>
            <person name="Miyao A."/>
            <person name="Hirochika H."/>
            <person name="Nishikawa T."/>
            <person name="Kadowaki K."/>
            <person name="Sugiura M."/>
            <person name="Burr B."/>
            <person name="Sasaki T."/>
        </authorList>
    </citation>
    <scope>NUCLEOTIDE SEQUENCE [LARGE SCALE GENOMIC DNA]</scope>
    <source>
        <strain evidence="3">cv. Nipponbare</strain>
    </source>
</reference>
<reference evidence="2 3" key="2">
    <citation type="journal article" date="2013" name="Plant Cell Physiol.">
        <title>Rice Annotation Project Database (RAP-DB): an integrative and interactive database for rice genomics.</title>
        <authorList>
            <person name="Sakai H."/>
            <person name="Lee S.S."/>
            <person name="Tanaka T."/>
            <person name="Numa H."/>
            <person name="Kim J."/>
            <person name="Kawahara Y."/>
            <person name="Wakimoto H."/>
            <person name="Yang C.C."/>
            <person name="Iwamoto M."/>
            <person name="Abe T."/>
            <person name="Yamada Y."/>
            <person name="Muto A."/>
            <person name="Inokuchi H."/>
            <person name="Ikemura T."/>
            <person name="Matsumoto T."/>
            <person name="Sasaki T."/>
            <person name="Itoh T."/>
        </authorList>
    </citation>
    <scope>NUCLEOTIDE SEQUENCE [LARGE SCALE GENOMIC DNA]</scope>
    <source>
        <strain evidence="3">cv. Nipponbare</strain>
    </source>
</reference>
<dbReference type="Proteomes" id="UP000059680">
    <property type="component" value="Chromosome 2"/>
</dbReference>
<proteinExistence type="predicted"/>
<protein>
    <submittedName>
        <fullName evidence="2">Os02g0830750 protein</fullName>
    </submittedName>
</protein>
<reference evidence="2 3" key="3">
    <citation type="journal article" date="2013" name="Rice">
        <title>Improvement of the Oryza sativa Nipponbare reference genome using next generation sequence and optical map data.</title>
        <authorList>
            <person name="Kawahara Y."/>
            <person name="de la Bastide M."/>
            <person name="Hamilton J.P."/>
            <person name="Kanamori H."/>
            <person name="McCombie W.R."/>
            <person name="Ouyang S."/>
            <person name="Schwartz D.C."/>
            <person name="Tanaka T."/>
            <person name="Wu J."/>
            <person name="Zhou S."/>
            <person name="Childs K.L."/>
            <person name="Davidson R.M."/>
            <person name="Lin H."/>
            <person name="Quesada-Ocampo L."/>
            <person name="Vaillancourt B."/>
            <person name="Sakai H."/>
            <person name="Lee S.S."/>
            <person name="Kim J."/>
            <person name="Numa H."/>
            <person name="Itoh T."/>
            <person name="Buell C.R."/>
            <person name="Matsumoto T."/>
        </authorList>
    </citation>
    <scope>NUCLEOTIDE SEQUENCE [LARGE SCALE GENOMIC DNA]</scope>
    <source>
        <strain evidence="3">cv. Nipponbare</strain>
    </source>
</reference>
<accession>A0A0P0VRM0</accession>
<evidence type="ECO:0000313" key="3">
    <source>
        <dbReference type="Proteomes" id="UP000059680"/>
    </source>
</evidence>
<keyword evidence="3" id="KW-1185">Reference proteome</keyword>
<feature type="region of interest" description="Disordered" evidence="1">
    <location>
        <begin position="1"/>
        <end position="76"/>
    </location>
</feature>
<feature type="compositionally biased region" description="Gly residues" evidence="1">
    <location>
        <begin position="42"/>
        <end position="53"/>
    </location>
</feature>
<dbReference type="InParanoid" id="A0A0P0VRM0"/>
<feature type="compositionally biased region" description="Acidic residues" evidence="1">
    <location>
        <begin position="1"/>
        <end position="17"/>
    </location>
</feature>